<sequence length="919" mass="106120">MFPEDSKDLFGFSPGEQLLCEASTVLKYVQEDSCQRGVYGRLVCTDFKIAFLGDDESALENDVHETQFKNKVIGENDITLHCVDQIFGVFDEKKKTLFGQLKKYPEKLIIHCKDLRVFHFCLRYTKEEEVKRIVSGIIHHTQAPKLLKRLFLFSYAAAAQNSIANDPKNHTVMFDTLKDWCWELERTKGNVKYKAVSVNEGYRICERLPAYFVIPTPLAEEDVQRFQGHGIPVSSSGNPKNTGRSLAHPGKIILLKVLGFVTEEFVLPALHSGNIIAKEVYLRIYRTIHRPPYEIVKTEDLPSNFLSLQEIQAAYSKFKQLFLIDNSMEFWDTDIKWFSLLESSSWLDIIRRCLKKAIEITECLEAQNMNVLLLEENASDLCCLVSSLVQVMMDPHCRTRIGFQSLVQKEWVMGGHCFLDRCNHLRQSDKEEVPVFLLFLDCVWQLVHQHPPAFEFTETYLTVLSDSLYIPIFSTFFFNSPHQKDTNMGRESQDTQSKPLNLLTVWDWSVQFEPKAQTLLKNPLYVEKPKLDKGQRKGTHFKHQRQLSLPLPQSKSSPKRGFFREETDHLIKNLLGKRISKLINSSDELQDTFREFYDSWHSKPTDYHGLLLPHIEGPEIRVWAQRYLRWIPEAQILGGGRVATMSKLLEMMEEVQSLQEKIDERHHTQEALQAEAPCLLRNSARLSSLFPFALLQRHSSKPVLPTSGWKALGDEEDLAKREDEFVDLGDHQRQLSLPLPQSKSSPKRGFFREETDHLIKNLLGKRISKLINSSDELQDTFREFYDSWHSKPTDYHGLLLPHIEGPEIRVWAQRYLRWIPEAQILGGGRVATMSKLLEMMEEVQSLQEKIDERHHTQEALQAEAPCLLRNSARLSSLFPFALLQRHSSKPVLPTSGWKALGDEEDLAKREDEFVDLGDV</sequence>
<protein>
    <recommendedName>
        <fullName evidence="4">Myotubularin-related protein 12</fullName>
    </recommendedName>
    <alternativeName>
        <fullName evidence="7">Inactive phosphatidylinositol 3-phosphatase 12</fullName>
    </alternativeName>
</protein>
<reference evidence="13" key="1">
    <citation type="submission" date="2012-07" db="EMBL/GenBank/DDBJ databases">
        <title>Genome of the Chinese tree shrew, a rising model animal genetically related to primates.</title>
        <authorList>
            <person name="Zhang G."/>
            <person name="Fan Y."/>
            <person name="Yao Y."/>
            <person name="Huang Z."/>
        </authorList>
    </citation>
    <scope>NUCLEOTIDE SEQUENCE [LARGE SCALE GENOMIC DNA]</scope>
</reference>
<proteinExistence type="inferred from homology"/>
<gene>
    <name evidence="12" type="ORF">TREES_T100017687</name>
</gene>
<evidence type="ECO:0000256" key="5">
    <source>
        <dbReference type="ARBA" id="ARBA00022490"/>
    </source>
</evidence>
<feature type="region of interest" description="Disordered" evidence="10">
    <location>
        <begin position="533"/>
        <end position="560"/>
    </location>
</feature>
<dbReference type="InterPro" id="IPR030564">
    <property type="entry name" value="Myotubularin"/>
</dbReference>
<dbReference type="Pfam" id="PF06602">
    <property type="entry name" value="Myotub-related"/>
    <property type="match status" value="1"/>
</dbReference>
<dbReference type="InterPro" id="IPR010569">
    <property type="entry name" value="Myotubularin-like_Pase_dom"/>
</dbReference>
<dbReference type="InterPro" id="IPR022587">
    <property type="entry name" value="MTMR12-like_C"/>
</dbReference>
<comment type="subunit">
    <text evidence="9">Heterodimer with lipid phosphatase MTM1. Heterodimer with lipid phosphatase MTMR2.</text>
</comment>
<dbReference type="Proteomes" id="UP000011518">
    <property type="component" value="Unassembled WGS sequence"/>
</dbReference>
<dbReference type="PANTHER" id="PTHR10807">
    <property type="entry name" value="MYOTUBULARIN-RELATED"/>
    <property type="match status" value="1"/>
</dbReference>
<evidence type="ECO:0000256" key="2">
    <source>
        <dbReference type="ARBA" id="ARBA00004369"/>
    </source>
</evidence>
<evidence type="ECO:0000259" key="11">
    <source>
        <dbReference type="PROSITE" id="PS51339"/>
    </source>
</evidence>
<dbReference type="EMBL" id="KB320662">
    <property type="protein sequence ID" value="ELW66141.1"/>
    <property type="molecule type" value="Genomic_DNA"/>
</dbReference>
<dbReference type="GO" id="GO:0046856">
    <property type="term" value="P:phosphatidylinositol dephosphorylation"/>
    <property type="evidence" value="ECO:0007669"/>
    <property type="project" value="TreeGrafter"/>
</dbReference>
<comment type="function">
    <text evidence="8">Acts as an adapter for the myotubularin-related phosphatases. Regulates phosphatase MTM1 protein stability and possibly its intracellular location. By stabilizing MTM1 protein levels, required for skeletal muscle maintenance but not for myogenesis.</text>
</comment>
<dbReference type="STRING" id="246437.L9KTJ8"/>
<evidence type="ECO:0000256" key="3">
    <source>
        <dbReference type="ARBA" id="ARBA00007471"/>
    </source>
</evidence>
<dbReference type="InterPro" id="IPR029021">
    <property type="entry name" value="Prot-tyrosine_phosphatase-like"/>
</dbReference>
<dbReference type="PANTHER" id="PTHR10807:SF37">
    <property type="entry name" value="MYOTUBULARIN-RELATED PROTEIN 12"/>
    <property type="match status" value="1"/>
</dbReference>
<dbReference type="AlphaFoldDB" id="L9KTJ8"/>
<dbReference type="SUPFAM" id="SSF52799">
    <property type="entry name" value="(Phosphotyrosine protein) phosphatases II"/>
    <property type="match status" value="1"/>
</dbReference>
<evidence type="ECO:0000256" key="6">
    <source>
        <dbReference type="ARBA" id="ARBA00022951"/>
    </source>
</evidence>
<feature type="domain" description="Myotubularin phosphatase" evidence="11">
    <location>
        <begin position="174"/>
        <end position="627"/>
    </location>
</feature>
<accession>L9KTJ8</accession>
<dbReference type="eggNOG" id="KOG1089">
    <property type="taxonomic scope" value="Eukaryota"/>
</dbReference>
<dbReference type="FunCoup" id="L9KTJ8">
    <property type="interactions" value="1769"/>
</dbReference>
<organism evidence="12 13">
    <name type="scientific">Tupaia chinensis</name>
    <name type="common">Chinese tree shrew</name>
    <name type="synonym">Tupaia belangeri chinensis</name>
    <dbReference type="NCBI Taxonomy" id="246437"/>
    <lineage>
        <taxon>Eukaryota</taxon>
        <taxon>Metazoa</taxon>
        <taxon>Chordata</taxon>
        <taxon>Craniata</taxon>
        <taxon>Vertebrata</taxon>
        <taxon>Euteleostomi</taxon>
        <taxon>Mammalia</taxon>
        <taxon>Eutheria</taxon>
        <taxon>Euarchontoglires</taxon>
        <taxon>Scandentia</taxon>
        <taxon>Tupaiidae</taxon>
        <taxon>Tupaia</taxon>
    </lineage>
</organism>
<evidence type="ECO:0000313" key="13">
    <source>
        <dbReference type="Proteomes" id="UP000011518"/>
    </source>
</evidence>
<dbReference type="FunFam" id="2.30.29.30:FF:000188">
    <property type="entry name" value="Myotubularin related protein 12"/>
    <property type="match status" value="1"/>
</dbReference>
<feature type="compositionally biased region" description="Low complexity" evidence="10">
    <location>
        <begin position="546"/>
        <end position="560"/>
    </location>
</feature>
<keyword evidence="6" id="KW-0703">Sarcoplasmic reticulum</keyword>
<dbReference type="InterPro" id="IPR011993">
    <property type="entry name" value="PH-like_dom_sf"/>
</dbReference>
<evidence type="ECO:0000256" key="10">
    <source>
        <dbReference type="SAM" id="MobiDB-lite"/>
    </source>
</evidence>
<dbReference type="PROSITE" id="PS51339">
    <property type="entry name" value="PPASE_MYOTUBULARIN"/>
    <property type="match status" value="1"/>
</dbReference>
<comment type="subcellular location">
    <subcellularLocation>
        <location evidence="1">Cytoplasm</location>
        <location evidence="1">Myofibril</location>
        <location evidence="1">Sarcomere</location>
    </subcellularLocation>
    <subcellularLocation>
        <location evidence="2">Sarcoplasmic reticulum</location>
    </subcellularLocation>
</comment>
<dbReference type="GO" id="GO:0016020">
    <property type="term" value="C:membrane"/>
    <property type="evidence" value="ECO:0007669"/>
    <property type="project" value="TreeGrafter"/>
</dbReference>
<dbReference type="GO" id="GO:0030017">
    <property type="term" value="C:sarcomere"/>
    <property type="evidence" value="ECO:0007669"/>
    <property type="project" value="UniProtKB-SubCell"/>
</dbReference>
<evidence type="ECO:0000256" key="4">
    <source>
        <dbReference type="ARBA" id="ARBA00018495"/>
    </source>
</evidence>
<reference evidence="13" key="2">
    <citation type="journal article" date="2013" name="Nat. Commun.">
        <title>Genome of the Chinese tree shrew.</title>
        <authorList>
            <person name="Fan Y."/>
            <person name="Huang Z.Y."/>
            <person name="Cao C.C."/>
            <person name="Chen C.S."/>
            <person name="Chen Y.X."/>
            <person name="Fan D.D."/>
            <person name="He J."/>
            <person name="Hou H.L."/>
            <person name="Hu L."/>
            <person name="Hu X.T."/>
            <person name="Jiang X.T."/>
            <person name="Lai R."/>
            <person name="Lang Y.S."/>
            <person name="Liang B."/>
            <person name="Liao S.G."/>
            <person name="Mu D."/>
            <person name="Ma Y.Y."/>
            <person name="Niu Y.Y."/>
            <person name="Sun X.Q."/>
            <person name="Xia J.Q."/>
            <person name="Xiao J."/>
            <person name="Xiong Z.Q."/>
            <person name="Xu L."/>
            <person name="Yang L."/>
            <person name="Zhang Y."/>
            <person name="Zhao W."/>
            <person name="Zhao X.D."/>
            <person name="Zheng Y.T."/>
            <person name="Zhou J.M."/>
            <person name="Zhu Y.B."/>
            <person name="Zhang G.J."/>
            <person name="Wang J."/>
            <person name="Yao Y.G."/>
        </authorList>
    </citation>
    <scope>NUCLEOTIDE SEQUENCE [LARGE SCALE GENOMIC DNA]</scope>
</reference>
<dbReference type="GO" id="GO:0016529">
    <property type="term" value="C:sarcoplasmic reticulum"/>
    <property type="evidence" value="ECO:0007669"/>
    <property type="project" value="UniProtKB-SubCell"/>
</dbReference>
<evidence type="ECO:0000256" key="9">
    <source>
        <dbReference type="ARBA" id="ARBA00062818"/>
    </source>
</evidence>
<dbReference type="Pfam" id="PF12578">
    <property type="entry name" value="3-PAP"/>
    <property type="match status" value="2"/>
</dbReference>
<name>L9KTJ8_TUPCH</name>
<evidence type="ECO:0000256" key="1">
    <source>
        <dbReference type="ARBA" id="ARBA00004204"/>
    </source>
</evidence>
<dbReference type="InParanoid" id="L9KTJ8"/>
<evidence type="ECO:0000256" key="8">
    <source>
        <dbReference type="ARBA" id="ARBA00056705"/>
    </source>
</evidence>
<evidence type="ECO:0000256" key="7">
    <source>
        <dbReference type="ARBA" id="ARBA00033343"/>
    </source>
</evidence>
<feature type="compositionally biased region" description="Basic residues" evidence="10">
    <location>
        <begin position="536"/>
        <end position="545"/>
    </location>
</feature>
<keyword evidence="13" id="KW-1185">Reference proteome</keyword>
<keyword evidence="5" id="KW-0963">Cytoplasm</keyword>
<dbReference type="SUPFAM" id="SSF50729">
    <property type="entry name" value="PH domain-like"/>
    <property type="match status" value="1"/>
</dbReference>
<evidence type="ECO:0000313" key="12">
    <source>
        <dbReference type="EMBL" id="ELW66141.1"/>
    </source>
</evidence>
<dbReference type="Gene3D" id="2.30.29.30">
    <property type="entry name" value="Pleckstrin-homology domain (PH domain)/Phosphotyrosine-binding domain (PTB)"/>
    <property type="match status" value="1"/>
</dbReference>
<comment type="similarity">
    <text evidence="3">Belongs to the protein-tyrosine phosphatase family. Non-receptor class myotubularin subfamily.</text>
</comment>